<dbReference type="InterPro" id="IPR050204">
    <property type="entry name" value="AraC_XylS_family_regulators"/>
</dbReference>
<evidence type="ECO:0000259" key="4">
    <source>
        <dbReference type="PROSITE" id="PS01124"/>
    </source>
</evidence>
<keyword evidence="3" id="KW-0804">Transcription</keyword>
<evidence type="ECO:0000313" key="6">
    <source>
        <dbReference type="Proteomes" id="UP000612585"/>
    </source>
</evidence>
<dbReference type="InterPro" id="IPR046532">
    <property type="entry name" value="DUF6597"/>
</dbReference>
<dbReference type="PANTHER" id="PTHR46796">
    <property type="entry name" value="HTH-TYPE TRANSCRIPTIONAL ACTIVATOR RHAS-RELATED"/>
    <property type="match status" value="1"/>
</dbReference>
<protein>
    <submittedName>
        <fullName evidence="5">AraC family transcriptional regulator</fullName>
    </submittedName>
</protein>
<dbReference type="SUPFAM" id="SSF46689">
    <property type="entry name" value="Homeodomain-like"/>
    <property type="match status" value="1"/>
</dbReference>
<dbReference type="GO" id="GO:0043565">
    <property type="term" value="F:sequence-specific DNA binding"/>
    <property type="evidence" value="ECO:0007669"/>
    <property type="project" value="InterPro"/>
</dbReference>
<gene>
    <name evidence="5" type="ORF">Vau01_092640</name>
</gene>
<dbReference type="SMART" id="SM00342">
    <property type="entry name" value="HTH_ARAC"/>
    <property type="match status" value="1"/>
</dbReference>
<sequence>MDGGLVVDRQEAGGIRWESARRPPDPRLAGLVDGVTGYAEHADGPVVRRTTPHPAVTVILNLGPPIAVQGRRLDTFVAGLHGTWGTTEFAGSQRGVELRLTPHGAHRLLRIPPGELADQVVELPVLDRVVDRLADATDWATALDLLDAELLALADDGPEPDPAVQWAWRAMRVRHGDLRIADLADEIGWSRRHFVARFRAEVGLPPKVAARMLRFHRANRLLVRGVPAAVVSAACGYTDQSHLVREFRALAGVTPGAFVAELDPEQVTFLQDSEPVELLASDA</sequence>
<dbReference type="PANTHER" id="PTHR46796:SF15">
    <property type="entry name" value="BLL1074 PROTEIN"/>
    <property type="match status" value="1"/>
</dbReference>
<name>A0A8J3ZHY5_9ACTN</name>
<comment type="caution">
    <text evidence="5">The sequence shown here is derived from an EMBL/GenBank/DDBJ whole genome shotgun (WGS) entry which is preliminary data.</text>
</comment>
<dbReference type="GO" id="GO:0003700">
    <property type="term" value="F:DNA-binding transcription factor activity"/>
    <property type="evidence" value="ECO:0007669"/>
    <property type="project" value="InterPro"/>
</dbReference>
<dbReference type="InterPro" id="IPR018060">
    <property type="entry name" value="HTH_AraC"/>
</dbReference>
<feature type="domain" description="HTH araC/xylS-type" evidence="4">
    <location>
        <begin position="161"/>
        <end position="261"/>
    </location>
</feature>
<keyword evidence="6" id="KW-1185">Reference proteome</keyword>
<dbReference type="InterPro" id="IPR009057">
    <property type="entry name" value="Homeodomain-like_sf"/>
</dbReference>
<dbReference type="Gene3D" id="1.10.10.60">
    <property type="entry name" value="Homeodomain-like"/>
    <property type="match status" value="1"/>
</dbReference>
<keyword evidence="2" id="KW-0238">DNA-binding</keyword>
<evidence type="ECO:0000256" key="1">
    <source>
        <dbReference type="ARBA" id="ARBA00023015"/>
    </source>
</evidence>
<dbReference type="Pfam" id="PF12833">
    <property type="entry name" value="HTH_18"/>
    <property type="match status" value="1"/>
</dbReference>
<dbReference type="EMBL" id="BOPG01000070">
    <property type="protein sequence ID" value="GIJ61748.1"/>
    <property type="molecule type" value="Genomic_DNA"/>
</dbReference>
<accession>A0A8J3ZHY5</accession>
<dbReference type="AlphaFoldDB" id="A0A8J3ZHY5"/>
<dbReference type="RefSeq" id="WP_204006898.1">
    <property type="nucleotide sequence ID" value="NZ_BOPG01000070.1"/>
</dbReference>
<evidence type="ECO:0000313" key="5">
    <source>
        <dbReference type="EMBL" id="GIJ61748.1"/>
    </source>
</evidence>
<proteinExistence type="predicted"/>
<keyword evidence="1" id="KW-0805">Transcription regulation</keyword>
<dbReference type="PROSITE" id="PS01124">
    <property type="entry name" value="HTH_ARAC_FAMILY_2"/>
    <property type="match status" value="1"/>
</dbReference>
<dbReference type="Proteomes" id="UP000612585">
    <property type="component" value="Unassembled WGS sequence"/>
</dbReference>
<dbReference type="Pfam" id="PF20240">
    <property type="entry name" value="DUF6597"/>
    <property type="match status" value="1"/>
</dbReference>
<organism evidence="5 6">
    <name type="scientific">Virgisporangium aurantiacum</name>
    <dbReference type="NCBI Taxonomy" id="175570"/>
    <lineage>
        <taxon>Bacteria</taxon>
        <taxon>Bacillati</taxon>
        <taxon>Actinomycetota</taxon>
        <taxon>Actinomycetes</taxon>
        <taxon>Micromonosporales</taxon>
        <taxon>Micromonosporaceae</taxon>
        <taxon>Virgisporangium</taxon>
    </lineage>
</organism>
<reference evidence="5" key="1">
    <citation type="submission" date="2021-01" db="EMBL/GenBank/DDBJ databases">
        <title>Whole genome shotgun sequence of Virgisporangium aurantiacum NBRC 16421.</title>
        <authorList>
            <person name="Komaki H."/>
            <person name="Tamura T."/>
        </authorList>
    </citation>
    <scope>NUCLEOTIDE SEQUENCE</scope>
    <source>
        <strain evidence="5">NBRC 16421</strain>
    </source>
</reference>
<evidence type="ECO:0000256" key="2">
    <source>
        <dbReference type="ARBA" id="ARBA00023125"/>
    </source>
</evidence>
<evidence type="ECO:0000256" key="3">
    <source>
        <dbReference type="ARBA" id="ARBA00023163"/>
    </source>
</evidence>